<dbReference type="KEGG" id="pte:PTT_07388"/>
<feature type="compositionally biased region" description="Polar residues" evidence="1">
    <location>
        <begin position="142"/>
        <end position="152"/>
    </location>
</feature>
<dbReference type="InterPro" id="IPR036465">
    <property type="entry name" value="vWFA_dom_sf"/>
</dbReference>
<feature type="domain" description="VWFA" evidence="2">
    <location>
        <begin position="165"/>
        <end position="358"/>
    </location>
</feature>
<evidence type="ECO:0000259" key="2">
    <source>
        <dbReference type="PROSITE" id="PS50234"/>
    </source>
</evidence>
<accession>E3RHI6</accession>
<proteinExistence type="predicted"/>
<evidence type="ECO:0000313" key="3">
    <source>
        <dbReference type="EMBL" id="EFQ94805.1"/>
    </source>
</evidence>
<dbReference type="Proteomes" id="UP000001067">
    <property type="component" value="Unassembled WGS sequence"/>
</dbReference>
<organism evidence="4">
    <name type="scientific">Pyrenophora teres f. teres (strain 0-1)</name>
    <name type="common">Barley net blotch fungus</name>
    <name type="synonym">Drechslera teres f. teres</name>
    <dbReference type="NCBI Taxonomy" id="861557"/>
    <lineage>
        <taxon>Eukaryota</taxon>
        <taxon>Fungi</taxon>
        <taxon>Dikarya</taxon>
        <taxon>Ascomycota</taxon>
        <taxon>Pezizomycotina</taxon>
        <taxon>Dothideomycetes</taxon>
        <taxon>Pleosporomycetidae</taxon>
        <taxon>Pleosporales</taxon>
        <taxon>Pleosporineae</taxon>
        <taxon>Pleosporaceae</taxon>
        <taxon>Pyrenophora</taxon>
    </lineage>
</organism>
<evidence type="ECO:0000256" key="1">
    <source>
        <dbReference type="SAM" id="MobiDB-lite"/>
    </source>
</evidence>
<dbReference type="PANTHER" id="PTHR34706">
    <property type="entry name" value="SLR1338 PROTEIN"/>
    <property type="match status" value="1"/>
</dbReference>
<protein>
    <recommendedName>
        <fullName evidence="2">VWFA domain-containing protein</fullName>
    </recommendedName>
</protein>
<dbReference type="SMART" id="SM00327">
    <property type="entry name" value="VWA"/>
    <property type="match status" value="1"/>
</dbReference>
<dbReference type="EMBL" id="GL533116">
    <property type="protein sequence ID" value="EFQ94805.1"/>
    <property type="molecule type" value="Genomic_DNA"/>
</dbReference>
<evidence type="ECO:0000313" key="4">
    <source>
        <dbReference type="Proteomes" id="UP000001067"/>
    </source>
</evidence>
<keyword evidence="4" id="KW-1185">Reference proteome</keyword>
<dbReference type="AlphaFoldDB" id="E3RHI6"/>
<dbReference type="OrthoDB" id="2142040at2759"/>
<dbReference type="Pfam" id="PF00092">
    <property type="entry name" value="VWA"/>
    <property type="match status" value="1"/>
</dbReference>
<dbReference type="HOGENOM" id="CLU_040578_0_0_1"/>
<dbReference type="eggNOG" id="ENOG502S247">
    <property type="taxonomic scope" value="Eukaryota"/>
</dbReference>
<sequence>MSAIPPSPYYNNPGDSFTYRSHYYLQQETSFLKRDKMFSKMKRALSTRKSSTSSTDYPSQGTESAGHTLRNTPAVAPISTKTTGSRNSGIAPPSSMSPLSTASPATRRPDTDASPESSNMNSSTPSHEPPPAYTPGPVGSPNVLQPISGSAPSDTDEYAFLRSFDTIFLIDDSGSMAGRSWRETGKALEVITPICTERDKDGIDIYFLNHPDSSIYKNVTSASTIIEIFQTVRPSGYTPTGQRLNHILKPYLKRYEKNDKIKPINIIVITDGAPSDDVESPIIQAAKKLDKLDAPAWQVGIQFFQVGNEKLAREHLKMLDDGLAELSKDSDLRDLVDTVPFTDEHDAELTAAGIMKVVLGSVNRRLDRNSVDLHKR</sequence>
<dbReference type="Gene3D" id="3.40.50.410">
    <property type="entry name" value="von Willebrand factor, type A domain"/>
    <property type="match status" value="1"/>
</dbReference>
<dbReference type="PROSITE" id="PS50234">
    <property type="entry name" value="VWFA"/>
    <property type="match status" value="1"/>
</dbReference>
<feature type="compositionally biased region" description="Polar residues" evidence="1">
    <location>
        <begin position="47"/>
        <end position="71"/>
    </location>
</feature>
<feature type="region of interest" description="Disordered" evidence="1">
    <location>
        <begin position="41"/>
        <end position="152"/>
    </location>
</feature>
<name>E3RHI6_PYRTT</name>
<dbReference type="PANTHER" id="PTHR34706:SF1">
    <property type="entry name" value="VWFA DOMAIN-CONTAINING PROTEIN"/>
    <property type="match status" value="1"/>
</dbReference>
<gene>
    <name evidence="3" type="ORF">PTT_07388</name>
</gene>
<feature type="compositionally biased region" description="Polar residues" evidence="1">
    <location>
        <begin position="114"/>
        <end position="126"/>
    </location>
</feature>
<dbReference type="SUPFAM" id="SSF53300">
    <property type="entry name" value="vWA-like"/>
    <property type="match status" value="1"/>
</dbReference>
<feature type="compositionally biased region" description="Polar residues" evidence="1">
    <location>
        <begin position="79"/>
        <end position="104"/>
    </location>
</feature>
<dbReference type="InterPro" id="IPR002035">
    <property type="entry name" value="VWF_A"/>
</dbReference>
<reference evidence="3 4" key="1">
    <citation type="journal article" date="2010" name="Genome Biol.">
        <title>A first genome assembly of the barley fungal pathogen Pyrenophora teres f. teres.</title>
        <authorList>
            <person name="Ellwood S.R."/>
            <person name="Liu Z."/>
            <person name="Syme R.A."/>
            <person name="Lai Z."/>
            <person name="Hane J.K."/>
            <person name="Keiper F."/>
            <person name="Moffat C.S."/>
            <person name="Oliver R.P."/>
            <person name="Friesen T.L."/>
        </authorList>
    </citation>
    <scope>NUCLEOTIDE SEQUENCE [LARGE SCALE GENOMIC DNA]</scope>
    <source>
        <strain evidence="3 4">0-1</strain>
    </source>
</reference>